<keyword evidence="6" id="KW-0472">Membrane</keyword>
<dbReference type="NCBIfam" id="TIGR01376">
    <property type="entry name" value="POMP_repeat"/>
    <property type="match status" value="5"/>
</dbReference>
<evidence type="ECO:0000256" key="1">
    <source>
        <dbReference type="ARBA" id="ARBA00004196"/>
    </source>
</evidence>
<dbReference type="EMBL" id="CP060791">
    <property type="protein sequence ID" value="QVE48833.1"/>
    <property type="molecule type" value="Genomic_DNA"/>
</dbReference>
<evidence type="ECO:0000256" key="7">
    <source>
        <dbReference type="ARBA" id="ARBA00023237"/>
    </source>
</evidence>
<evidence type="ECO:0000313" key="10">
    <source>
        <dbReference type="Proteomes" id="UP000680625"/>
    </source>
</evidence>
<accession>A0ABX8CCT4</accession>
<dbReference type="GeneID" id="301704742"/>
<protein>
    <recommendedName>
        <fullName evidence="11">Polymorphic outer membrane protein</fullName>
    </recommendedName>
</protein>
<feature type="chain" id="PRO_5047231476" description="Polymorphic outer membrane protein" evidence="8">
    <location>
        <begin position="24"/>
        <end position="523"/>
    </location>
</feature>
<evidence type="ECO:0000256" key="6">
    <source>
        <dbReference type="ARBA" id="ARBA00023136"/>
    </source>
</evidence>
<keyword evidence="10" id="KW-1185">Reference proteome</keyword>
<feature type="signal peptide" evidence="8">
    <location>
        <begin position="1"/>
        <end position="23"/>
    </location>
</feature>
<evidence type="ECO:0000256" key="4">
    <source>
        <dbReference type="ARBA" id="ARBA00022525"/>
    </source>
</evidence>
<dbReference type="Pfam" id="PF02415">
    <property type="entry name" value="Chlam_PMP"/>
    <property type="match status" value="4"/>
</dbReference>
<sequence length="523" mass="53530">MKHPVYWFLISSGLIASTSLSFAQVENQTLSSNDSFNGNTAGNDVFKPKETTGADGTNYTCEGDVCITNAGNPTALTSSCFSQTAGNLSFIGNGHSLCVEYITTASNKPGAIETVNDKTLSASGFSMFNCSFCPPGVTGSGAIKSGGAATFDNDFNILFKKNCSSASGGAISCKGLTLKGTSGTANFIENKSTDNGGAIDASGVSSITGNSGTINFSGNTSAKQGGAIHSNSTTTISNNNRLVFSKNSTTGASTSSGGAIYCKEGSGNASELKLEGNSQLIFSENSSTTSGGAIFAKKLTITSGGTTIFANNSVTHTAPKGGAICLDDTSSECSLTAKSGDIIFDGNTLITTNGGGSTSKRNSIDLGTNGKFTKLSAKDGFGIFFYDPIANNGEASTTLNINQTENSTNYNGRIVFSGETLSTTEKTITANLTSTFKQPVTLSSGALILKDGVTLEAKSFTQTDGSAVIMDVGTTLQTPTTDGQTITLTNLSVNVASLGGGLRPLRLLKSILKPQVKTLLSQL</sequence>
<evidence type="ECO:0008006" key="11">
    <source>
        <dbReference type="Google" id="ProtNLM"/>
    </source>
</evidence>
<evidence type="ECO:0000313" key="9">
    <source>
        <dbReference type="EMBL" id="QVE48833.1"/>
    </source>
</evidence>
<dbReference type="RefSeq" id="WP_213240487.1">
    <property type="nucleotide sequence ID" value="NZ_CP060791.1"/>
</dbReference>
<dbReference type="InterPro" id="IPR003368">
    <property type="entry name" value="POMP_repeat"/>
</dbReference>
<keyword evidence="4" id="KW-0964">Secreted</keyword>
<organism evidence="9 10">
    <name type="scientific">Chlamydia crocodili</name>
    <dbReference type="NCBI Taxonomy" id="2766982"/>
    <lineage>
        <taxon>Bacteria</taxon>
        <taxon>Pseudomonadati</taxon>
        <taxon>Chlamydiota</taxon>
        <taxon>Chlamydiia</taxon>
        <taxon>Chlamydiales</taxon>
        <taxon>Chlamydiaceae</taxon>
        <taxon>Chlamydia/Chlamydophila group</taxon>
        <taxon>Chlamydia</taxon>
    </lineage>
</organism>
<name>A0ABX8CCT4_9CHLA</name>
<proteinExistence type="predicted"/>
<keyword evidence="5 8" id="KW-0732">Signal</keyword>
<keyword evidence="7" id="KW-0998">Cell outer membrane</keyword>
<comment type="subcellular location">
    <subcellularLocation>
        <location evidence="1">Cell envelope</location>
    </subcellularLocation>
    <subcellularLocation>
        <location evidence="2">Cell outer membrane</location>
    </subcellularLocation>
    <subcellularLocation>
        <location evidence="3">Secreted</location>
    </subcellularLocation>
</comment>
<evidence type="ECO:0000256" key="8">
    <source>
        <dbReference type="SAM" id="SignalP"/>
    </source>
</evidence>
<reference evidence="9 10" key="1">
    <citation type="submission" date="2020-08" db="EMBL/GenBank/DDBJ databases">
        <title>Isolation and characterization of novel Chlamydia from Siamese crocodiles (Crocodylus siamensis).</title>
        <authorList>
            <person name="Sariya L."/>
        </authorList>
    </citation>
    <scope>NUCLEOTIDE SEQUENCE [LARGE SCALE GENOMIC DNA]</scope>
    <source>
        <strain evidence="9 10">No. 12</strain>
    </source>
</reference>
<dbReference type="Proteomes" id="UP000680625">
    <property type="component" value="Chromosome"/>
</dbReference>
<evidence type="ECO:0000256" key="3">
    <source>
        <dbReference type="ARBA" id="ARBA00004613"/>
    </source>
</evidence>
<evidence type="ECO:0000256" key="2">
    <source>
        <dbReference type="ARBA" id="ARBA00004442"/>
    </source>
</evidence>
<gene>
    <name evidence="9" type="ORF">H9Q19_03890</name>
</gene>
<evidence type="ECO:0000256" key="5">
    <source>
        <dbReference type="ARBA" id="ARBA00022729"/>
    </source>
</evidence>